<dbReference type="Proteomes" id="UP000294003">
    <property type="component" value="Unassembled WGS sequence"/>
</dbReference>
<evidence type="ECO:0000313" key="3">
    <source>
        <dbReference type="EMBL" id="RYO82240.1"/>
    </source>
</evidence>
<accession>A0ABY0H1R2</accession>
<dbReference type="Pfam" id="PF11991">
    <property type="entry name" value="Trp_DMAT"/>
    <property type="match status" value="1"/>
</dbReference>
<evidence type="ECO:0000313" key="4">
    <source>
        <dbReference type="Proteomes" id="UP000294003"/>
    </source>
</evidence>
<dbReference type="PANTHER" id="PTHR40627:SF5">
    <property type="entry name" value="INDOLE PRENYLTRANSFERASE TDIB"/>
    <property type="match status" value="1"/>
</dbReference>
<comment type="caution">
    <text evidence="3">The sequence shown here is derived from an EMBL/GenBank/DDBJ whole genome shotgun (WGS) entry which is preliminary data.</text>
</comment>
<proteinExistence type="predicted"/>
<gene>
    <name evidence="3" type="ORF">DL762_006721</name>
</gene>
<keyword evidence="1" id="KW-0808">Transferase</keyword>
<protein>
    <submittedName>
        <fullName evidence="3">Uncharacterized protein</fullName>
    </submittedName>
</protein>
<sequence>MRFTFEPHGPMANSAAATAPPTQGCPYKQVLGIANAVRADLCWFNGLTAEVFLSSEQEVAAVKTRMPPTLARVPQYYIAPDLNGGQRQTEIYFSPLIKRTTTGTNSDDATFNVLSRLDPGFAAPLKVIGDFRATRQEPLAIQMIGIDCVAPRSRREGQGLYTRRVQCLGQHSASRHAGRAADDEMTWKGLEILGEIWNLLLDGPEATADSSVSKPVNDSTNIWHTNVIYSWEVQPGKDLPDVKVHVPLWQYSSSNRATLEIWRKSSGSRAEAGVRMGRIGNRSWMPCDYSFPSLFAIPSHLI</sequence>
<feature type="region of interest" description="Disordered" evidence="2">
    <location>
        <begin position="1"/>
        <end position="20"/>
    </location>
</feature>
<keyword evidence="4" id="KW-1185">Reference proteome</keyword>
<dbReference type="PANTHER" id="PTHR40627">
    <property type="entry name" value="INDOLE PRENYLTRANSFERASE TDIB-RELATED"/>
    <property type="match status" value="1"/>
</dbReference>
<evidence type="ECO:0000256" key="1">
    <source>
        <dbReference type="ARBA" id="ARBA00022679"/>
    </source>
</evidence>
<organism evidence="3 4">
    <name type="scientific">Monosporascus cannonballus</name>
    <dbReference type="NCBI Taxonomy" id="155416"/>
    <lineage>
        <taxon>Eukaryota</taxon>
        <taxon>Fungi</taxon>
        <taxon>Dikarya</taxon>
        <taxon>Ascomycota</taxon>
        <taxon>Pezizomycotina</taxon>
        <taxon>Sordariomycetes</taxon>
        <taxon>Xylariomycetidae</taxon>
        <taxon>Xylariales</taxon>
        <taxon>Xylariales incertae sedis</taxon>
        <taxon>Monosporascus</taxon>
    </lineage>
</organism>
<reference evidence="3 4" key="1">
    <citation type="submission" date="2018-06" db="EMBL/GenBank/DDBJ databases">
        <title>Complete Genomes of Monosporascus.</title>
        <authorList>
            <person name="Robinson A.J."/>
            <person name="Natvig D.O."/>
        </authorList>
    </citation>
    <scope>NUCLEOTIDE SEQUENCE [LARGE SCALE GENOMIC DNA]</scope>
    <source>
        <strain evidence="3 4">CBS 609.92</strain>
    </source>
</reference>
<evidence type="ECO:0000256" key="2">
    <source>
        <dbReference type="SAM" id="MobiDB-lite"/>
    </source>
</evidence>
<dbReference type="InterPro" id="IPR017795">
    <property type="entry name" value="ABBA_NscD-like"/>
</dbReference>
<name>A0ABY0H1R2_9PEZI</name>
<dbReference type="EMBL" id="QJNS01000222">
    <property type="protein sequence ID" value="RYO82240.1"/>
    <property type="molecule type" value="Genomic_DNA"/>
</dbReference>